<accession>A0A167KRP7</accession>
<keyword evidence="2" id="KW-1185">Reference proteome</keyword>
<gene>
    <name evidence="1" type="ORF">CALVIDRAFT_194273</name>
</gene>
<dbReference type="EMBL" id="KV417292">
    <property type="protein sequence ID" value="KZO94934.1"/>
    <property type="molecule type" value="Genomic_DNA"/>
</dbReference>
<reference evidence="1 2" key="1">
    <citation type="journal article" date="2016" name="Mol. Biol. Evol.">
        <title>Comparative Genomics of Early-Diverging Mushroom-Forming Fungi Provides Insights into the Origins of Lignocellulose Decay Capabilities.</title>
        <authorList>
            <person name="Nagy L.G."/>
            <person name="Riley R."/>
            <person name="Tritt A."/>
            <person name="Adam C."/>
            <person name="Daum C."/>
            <person name="Floudas D."/>
            <person name="Sun H."/>
            <person name="Yadav J.S."/>
            <person name="Pangilinan J."/>
            <person name="Larsson K.H."/>
            <person name="Matsuura K."/>
            <person name="Barry K."/>
            <person name="Labutti K."/>
            <person name="Kuo R."/>
            <person name="Ohm R.A."/>
            <person name="Bhattacharya S.S."/>
            <person name="Shirouzu T."/>
            <person name="Yoshinaga Y."/>
            <person name="Martin F.M."/>
            <person name="Grigoriev I.V."/>
            <person name="Hibbett D.S."/>
        </authorList>
    </citation>
    <scope>NUCLEOTIDE SEQUENCE [LARGE SCALE GENOMIC DNA]</scope>
    <source>
        <strain evidence="1 2">TUFC12733</strain>
    </source>
</reference>
<dbReference type="AlphaFoldDB" id="A0A167KRP7"/>
<sequence length="129" mass="14175">MALPLCYPPPDIPPPAYHGRIRKARPFDVFGPYAPPRSSENIVGPTVEDKVQLECVGPPGRCPDHSKKISSSQLGQLPIEPLIQLSHNLQRKACLWAGYITSPQTPFSLSLNKHLPHSHLQLSASPRST</sequence>
<proteinExistence type="predicted"/>
<organism evidence="1 2">
    <name type="scientific">Calocera viscosa (strain TUFC12733)</name>
    <dbReference type="NCBI Taxonomy" id="1330018"/>
    <lineage>
        <taxon>Eukaryota</taxon>
        <taxon>Fungi</taxon>
        <taxon>Dikarya</taxon>
        <taxon>Basidiomycota</taxon>
        <taxon>Agaricomycotina</taxon>
        <taxon>Dacrymycetes</taxon>
        <taxon>Dacrymycetales</taxon>
        <taxon>Dacrymycetaceae</taxon>
        <taxon>Calocera</taxon>
    </lineage>
</organism>
<dbReference type="Proteomes" id="UP000076738">
    <property type="component" value="Unassembled WGS sequence"/>
</dbReference>
<name>A0A167KRP7_CALVF</name>
<evidence type="ECO:0000313" key="1">
    <source>
        <dbReference type="EMBL" id="KZO94934.1"/>
    </source>
</evidence>
<protein>
    <submittedName>
        <fullName evidence="1">Uncharacterized protein</fullName>
    </submittedName>
</protein>
<evidence type="ECO:0000313" key="2">
    <source>
        <dbReference type="Proteomes" id="UP000076738"/>
    </source>
</evidence>